<evidence type="ECO:0000313" key="9">
    <source>
        <dbReference type="Proteomes" id="UP000008370"/>
    </source>
</evidence>
<name>K5VU96_PHACS</name>
<dbReference type="EMBL" id="JH930479">
    <property type="protein sequence ID" value="EKM50154.1"/>
    <property type="molecule type" value="Genomic_DNA"/>
</dbReference>
<comment type="subcellular location">
    <subcellularLocation>
        <location evidence="1">Membrane</location>
        <topology evidence="1">Multi-pass membrane protein</topology>
    </subcellularLocation>
</comment>
<keyword evidence="9" id="KW-1185">Reference proteome</keyword>
<dbReference type="InterPro" id="IPR022764">
    <property type="entry name" value="Peptidase_S54_rhomboid_dom"/>
</dbReference>
<dbReference type="GO" id="GO:0016020">
    <property type="term" value="C:membrane"/>
    <property type="evidence" value="ECO:0007669"/>
    <property type="project" value="UniProtKB-SubCell"/>
</dbReference>
<dbReference type="GeneID" id="18907367"/>
<dbReference type="OrthoDB" id="10260614at2759"/>
<comment type="similarity">
    <text evidence="2">Belongs to the peptidase S54 family.</text>
</comment>
<sequence>MLWTLRSPSVRHLQPCLARKLSFTPNSRLPRITKDAVREIPPSTSFREQVARSAAPKSFTSEIKTPPVRNQVIVFLVGSFAVYSIAAEQCNVETAKWTKKLSGSSLIWKVREPTSEELRKAKRLELGRKLQAGLSSLKDMTEGWSQTMRGLAVWSYIQVFQPILDAGDGKRTCWAIGGVNTLVWAAWQVPKFQPFMMKHFAHNPLSGISYTLLTSMFSHRSFLHLLFNCMALASFGKSSGVAASVHLMKEQAKNPHGIQETDVTWHFLAFYMSAGLFSGMTSHVMTSKVLYPRMIARLTSKAKPVDAAAVAKTSETITETSEKTILPSLGASGAIYAAVTLTALAFPHTEIALMIPPSFPIPIQWGVGGIVALDVIGALRGWRFFDHWAHLGGAAFGAWYYNYGPHMWNSVRATHLEASQKVQRPEKTD</sequence>
<evidence type="ECO:0000256" key="3">
    <source>
        <dbReference type="ARBA" id="ARBA00022692"/>
    </source>
</evidence>
<dbReference type="PANTHER" id="PTHR43731">
    <property type="entry name" value="RHOMBOID PROTEASE"/>
    <property type="match status" value="1"/>
</dbReference>
<evidence type="ECO:0000256" key="2">
    <source>
        <dbReference type="ARBA" id="ARBA00009045"/>
    </source>
</evidence>
<dbReference type="Pfam" id="PF01694">
    <property type="entry name" value="Rhomboid"/>
    <property type="match status" value="1"/>
</dbReference>
<feature type="domain" description="Peptidase S54 rhomboid" evidence="7">
    <location>
        <begin position="210"/>
        <end position="400"/>
    </location>
</feature>
<evidence type="ECO:0000256" key="1">
    <source>
        <dbReference type="ARBA" id="ARBA00004141"/>
    </source>
</evidence>
<keyword evidence="4" id="KW-0378">Hydrolase</keyword>
<dbReference type="PANTHER" id="PTHR43731:SF14">
    <property type="entry name" value="PRESENILIN-ASSOCIATED RHOMBOID-LIKE PROTEIN, MITOCHONDRIAL"/>
    <property type="match status" value="1"/>
</dbReference>
<keyword evidence="6" id="KW-0472">Membrane</keyword>
<keyword evidence="3" id="KW-0812">Transmembrane</keyword>
<dbReference type="InterPro" id="IPR035952">
    <property type="entry name" value="Rhomboid-like_sf"/>
</dbReference>
<dbReference type="InParanoid" id="K5VU96"/>
<evidence type="ECO:0000259" key="7">
    <source>
        <dbReference type="Pfam" id="PF01694"/>
    </source>
</evidence>
<dbReference type="GO" id="GO:0004252">
    <property type="term" value="F:serine-type endopeptidase activity"/>
    <property type="evidence" value="ECO:0007669"/>
    <property type="project" value="InterPro"/>
</dbReference>
<proteinExistence type="inferred from homology"/>
<evidence type="ECO:0000256" key="4">
    <source>
        <dbReference type="ARBA" id="ARBA00022801"/>
    </source>
</evidence>
<dbReference type="STRING" id="650164.K5VU96"/>
<dbReference type="Gene3D" id="1.20.1540.10">
    <property type="entry name" value="Rhomboid-like"/>
    <property type="match status" value="1"/>
</dbReference>
<protein>
    <recommendedName>
        <fullName evidence="7">Peptidase S54 rhomboid domain-containing protein</fullName>
    </recommendedName>
</protein>
<dbReference type="InterPro" id="IPR050925">
    <property type="entry name" value="Rhomboid_protease_S54"/>
</dbReference>
<dbReference type="Proteomes" id="UP000008370">
    <property type="component" value="Unassembled WGS sequence"/>
</dbReference>
<keyword evidence="5" id="KW-1133">Transmembrane helix</keyword>
<dbReference type="RefSeq" id="XP_007401344.1">
    <property type="nucleotide sequence ID" value="XM_007401282.1"/>
</dbReference>
<dbReference type="GO" id="GO:0006465">
    <property type="term" value="P:signal peptide processing"/>
    <property type="evidence" value="ECO:0007669"/>
    <property type="project" value="TreeGrafter"/>
</dbReference>
<dbReference type="AlphaFoldDB" id="K5VU96"/>
<evidence type="ECO:0000313" key="8">
    <source>
        <dbReference type="EMBL" id="EKM50154.1"/>
    </source>
</evidence>
<gene>
    <name evidence="8" type="ORF">PHACADRAFT_105762</name>
</gene>
<dbReference type="HOGENOM" id="CLU_034022_1_0_1"/>
<dbReference type="SUPFAM" id="SSF144091">
    <property type="entry name" value="Rhomboid-like"/>
    <property type="match status" value="1"/>
</dbReference>
<evidence type="ECO:0000256" key="5">
    <source>
        <dbReference type="ARBA" id="ARBA00022989"/>
    </source>
</evidence>
<organism evidence="8 9">
    <name type="scientific">Phanerochaete carnosa (strain HHB-10118-sp)</name>
    <name type="common">White-rot fungus</name>
    <name type="synonym">Peniophora carnosa</name>
    <dbReference type="NCBI Taxonomy" id="650164"/>
    <lineage>
        <taxon>Eukaryota</taxon>
        <taxon>Fungi</taxon>
        <taxon>Dikarya</taxon>
        <taxon>Basidiomycota</taxon>
        <taxon>Agaricomycotina</taxon>
        <taxon>Agaricomycetes</taxon>
        <taxon>Polyporales</taxon>
        <taxon>Phanerochaetaceae</taxon>
        <taxon>Phanerochaete</taxon>
    </lineage>
</organism>
<evidence type="ECO:0000256" key="6">
    <source>
        <dbReference type="ARBA" id="ARBA00023136"/>
    </source>
</evidence>
<reference evidence="8 9" key="1">
    <citation type="journal article" date="2012" name="BMC Genomics">
        <title>Comparative genomics of the white-rot fungi, Phanerochaete carnosa and P. chrysosporium, to elucidate the genetic basis of the distinct wood types they colonize.</title>
        <authorList>
            <person name="Suzuki H."/>
            <person name="MacDonald J."/>
            <person name="Syed K."/>
            <person name="Salamov A."/>
            <person name="Hori C."/>
            <person name="Aerts A."/>
            <person name="Henrissat B."/>
            <person name="Wiebenga A."/>
            <person name="vanKuyk P.A."/>
            <person name="Barry K."/>
            <person name="Lindquist E."/>
            <person name="LaButti K."/>
            <person name="Lapidus A."/>
            <person name="Lucas S."/>
            <person name="Coutinho P."/>
            <person name="Gong Y."/>
            <person name="Samejima M."/>
            <person name="Mahadevan R."/>
            <person name="Abou-Zaid M."/>
            <person name="de Vries R.P."/>
            <person name="Igarashi K."/>
            <person name="Yadav J.S."/>
            <person name="Grigoriev I.V."/>
            <person name="Master E.R."/>
        </authorList>
    </citation>
    <scope>NUCLEOTIDE SEQUENCE [LARGE SCALE GENOMIC DNA]</scope>
    <source>
        <strain evidence="8 9">HHB-10118-sp</strain>
    </source>
</reference>
<accession>K5VU96</accession>
<dbReference type="FunCoup" id="K5VU96">
    <property type="interactions" value="308"/>
</dbReference>
<dbReference type="KEGG" id="pco:PHACADRAFT_105762"/>